<evidence type="ECO:0000259" key="3">
    <source>
        <dbReference type="PROSITE" id="PS50048"/>
    </source>
</evidence>
<dbReference type="SMART" id="SM00066">
    <property type="entry name" value="GAL4"/>
    <property type="match status" value="1"/>
</dbReference>
<dbReference type="Gene3D" id="4.10.240.10">
    <property type="entry name" value="Zn(2)-C6 fungal-type DNA-binding domain"/>
    <property type="match status" value="1"/>
</dbReference>
<sequence length="436" mass="49019">MEILDHPEDAPYEDEGAHSKENPQMAPPPHNLARQVAYATIVVVTGGSCCASLAPVEQQRRGDEEVKHDDLDKQAGDYDPFADLVQRRRPRHLDTASRRPHAKTRNGCKNCKTRKVKCDEKTPACGNYIKHNVLCEFLTSTRGLPVLSVHAQPPPPPQGLNMQDLELLHNYTTRTYATLSESLILRDFYRTTALQCGLKEEYIMRTLLSVSAAHMAYHRTERQGHYQSLAMSHHQIAAKTAMELMKTTMTTPSQAESLFLFSVLTIYFALGCPRRDDNKFLLVGESGFPDWMFLLQGTKAFVTMARGGVGIDGGALAPLFSHGAPDEARRAIEELQKSFYVLELEADGDARVPRCGITDAFVWIFEVAADFLPLLRDGTQEAVAIFSFFAVFLHKAGSQWCLRGWADHLIGRCYGLLDEEHRSWIQWPLEEMGWIP</sequence>
<protein>
    <submittedName>
        <fullName evidence="4">C6 zinc finger protein</fullName>
    </submittedName>
</protein>
<gene>
    <name evidence="4" type="ORF">PG994_001063</name>
</gene>
<feature type="compositionally biased region" description="Basic and acidic residues" evidence="2">
    <location>
        <begin position="1"/>
        <end position="21"/>
    </location>
</feature>
<dbReference type="InterPro" id="IPR001138">
    <property type="entry name" value="Zn2Cys6_DnaBD"/>
</dbReference>
<feature type="compositionally biased region" description="Basic and acidic residues" evidence="2">
    <location>
        <begin position="58"/>
        <end position="76"/>
    </location>
</feature>
<comment type="caution">
    <text evidence="4">The sequence shown here is derived from an EMBL/GenBank/DDBJ whole genome shotgun (WGS) entry which is preliminary data.</text>
</comment>
<keyword evidence="5" id="KW-1185">Reference proteome</keyword>
<dbReference type="PANTHER" id="PTHR47657">
    <property type="entry name" value="STEROL REGULATORY ELEMENT-BINDING PROTEIN ECM22"/>
    <property type="match status" value="1"/>
</dbReference>
<name>A0ABR1WSG5_9PEZI</name>
<dbReference type="PROSITE" id="PS50048">
    <property type="entry name" value="ZN2_CY6_FUNGAL_2"/>
    <property type="match status" value="1"/>
</dbReference>
<dbReference type="CDD" id="cd00067">
    <property type="entry name" value="GAL4"/>
    <property type="match status" value="1"/>
</dbReference>
<proteinExistence type="predicted"/>
<feature type="region of interest" description="Disordered" evidence="2">
    <location>
        <begin position="57"/>
        <end position="77"/>
    </location>
</feature>
<reference evidence="4 5" key="1">
    <citation type="submission" date="2023-01" db="EMBL/GenBank/DDBJ databases">
        <title>Analysis of 21 Apiospora genomes using comparative genomics revels a genus with tremendous synthesis potential of carbohydrate active enzymes and secondary metabolites.</title>
        <authorList>
            <person name="Sorensen T."/>
        </authorList>
    </citation>
    <scope>NUCLEOTIDE SEQUENCE [LARGE SCALE GENOMIC DNA]</scope>
    <source>
        <strain evidence="4 5">CBS 135458</strain>
    </source>
</reference>
<accession>A0ABR1WSG5</accession>
<dbReference type="Proteomes" id="UP001480595">
    <property type="component" value="Unassembled WGS sequence"/>
</dbReference>
<dbReference type="RefSeq" id="XP_066720613.1">
    <property type="nucleotide sequence ID" value="XM_066852472.1"/>
</dbReference>
<dbReference type="PANTHER" id="PTHR47657:SF7">
    <property type="entry name" value="STEROL REGULATORY ELEMENT-BINDING PROTEIN ECM22"/>
    <property type="match status" value="1"/>
</dbReference>
<evidence type="ECO:0000313" key="5">
    <source>
        <dbReference type="Proteomes" id="UP001480595"/>
    </source>
</evidence>
<dbReference type="EMBL" id="JAQQWL010000002">
    <property type="protein sequence ID" value="KAK8086089.1"/>
    <property type="molecule type" value="Genomic_DNA"/>
</dbReference>
<keyword evidence="1" id="KW-0539">Nucleus</keyword>
<dbReference type="InterPro" id="IPR036864">
    <property type="entry name" value="Zn2-C6_fun-type_DNA-bd_sf"/>
</dbReference>
<dbReference type="Pfam" id="PF00172">
    <property type="entry name" value="Zn_clus"/>
    <property type="match status" value="1"/>
</dbReference>
<evidence type="ECO:0000256" key="2">
    <source>
        <dbReference type="SAM" id="MobiDB-lite"/>
    </source>
</evidence>
<evidence type="ECO:0000313" key="4">
    <source>
        <dbReference type="EMBL" id="KAK8086089.1"/>
    </source>
</evidence>
<organism evidence="4 5">
    <name type="scientific">Apiospora phragmitis</name>
    <dbReference type="NCBI Taxonomy" id="2905665"/>
    <lineage>
        <taxon>Eukaryota</taxon>
        <taxon>Fungi</taxon>
        <taxon>Dikarya</taxon>
        <taxon>Ascomycota</taxon>
        <taxon>Pezizomycotina</taxon>
        <taxon>Sordariomycetes</taxon>
        <taxon>Xylariomycetidae</taxon>
        <taxon>Amphisphaeriales</taxon>
        <taxon>Apiosporaceae</taxon>
        <taxon>Apiospora</taxon>
    </lineage>
</organism>
<dbReference type="InterPro" id="IPR052400">
    <property type="entry name" value="Zn2-C6_fungal_TF"/>
</dbReference>
<feature type="region of interest" description="Disordered" evidence="2">
    <location>
        <begin position="1"/>
        <end position="29"/>
    </location>
</feature>
<evidence type="ECO:0000256" key="1">
    <source>
        <dbReference type="ARBA" id="ARBA00023242"/>
    </source>
</evidence>
<dbReference type="GeneID" id="92085535"/>
<dbReference type="SUPFAM" id="SSF57701">
    <property type="entry name" value="Zn2/Cys6 DNA-binding domain"/>
    <property type="match status" value="1"/>
</dbReference>
<feature type="domain" description="Zn(2)-C6 fungal-type" evidence="3">
    <location>
        <begin position="107"/>
        <end position="137"/>
    </location>
</feature>